<evidence type="ECO:0000313" key="1">
    <source>
        <dbReference type="EMBL" id="UTF54408.1"/>
    </source>
</evidence>
<accession>A0A9E7NCM0</accession>
<reference evidence="1" key="1">
    <citation type="submission" date="2022-06" db="EMBL/GenBank/DDBJ databases">
        <title>Diverse halophilic archaea isolated from saline environments.</title>
        <authorList>
            <person name="Cui H.-L."/>
        </authorList>
    </citation>
    <scope>NUCLEOTIDE SEQUENCE</scope>
    <source>
        <strain evidence="1">WLHS1</strain>
    </source>
</reference>
<evidence type="ECO:0000313" key="2">
    <source>
        <dbReference type="Proteomes" id="UP001056855"/>
    </source>
</evidence>
<keyword evidence="2" id="KW-1185">Reference proteome</keyword>
<dbReference type="PROSITE" id="PS51318">
    <property type="entry name" value="TAT"/>
    <property type="match status" value="1"/>
</dbReference>
<gene>
    <name evidence="1" type="ORF">NGM29_03775</name>
</gene>
<name>A0A9E7NCM0_9EURY</name>
<dbReference type="Proteomes" id="UP001056855">
    <property type="component" value="Chromosome"/>
</dbReference>
<dbReference type="KEGG" id="sawl:NGM29_03775"/>
<protein>
    <recommendedName>
        <fullName evidence="3">DUF1102 domain-containing protein</fullName>
    </recommendedName>
</protein>
<dbReference type="GeneID" id="73289135"/>
<organism evidence="1 2">
    <name type="scientific">Natronosalvus rutilus</name>
    <dbReference type="NCBI Taxonomy" id="2953753"/>
    <lineage>
        <taxon>Archaea</taxon>
        <taxon>Methanobacteriati</taxon>
        <taxon>Methanobacteriota</taxon>
        <taxon>Stenosarchaea group</taxon>
        <taxon>Halobacteria</taxon>
        <taxon>Halobacteriales</taxon>
        <taxon>Natrialbaceae</taxon>
        <taxon>Natronosalvus</taxon>
    </lineage>
</organism>
<sequence>MRLNRRNVLVGLGAIVAGGGGALATGAFSQVEATRDVTVNTTGDASALLSLDLDTSYNGISDGDGDAIVIQFDDINDEAVTKFNNAFTVTNNGSEDVNFSISADDVPNALTFEDSEGNDIAGTDQLLTKNGGNIVLSIEVDLDNNDIPTAEETITFNATSTAT</sequence>
<dbReference type="EMBL" id="CP100355">
    <property type="protein sequence ID" value="UTF54408.1"/>
    <property type="molecule type" value="Genomic_DNA"/>
</dbReference>
<dbReference type="InterPro" id="IPR006311">
    <property type="entry name" value="TAT_signal"/>
</dbReference>
<dbReference type="AlphaFoldDB" id="A0A9E7NCM0"/>
<proteinExistence type="predicted"/>
<dbReference type="RefSeq" id="WP_254159062.1">
    <property type="nucleotide sequence ID" value="NZ_CP100355.1"/>
</dbReference>
<evidence type="ECO:0008006" key="3">
    <source>
        <dbReference type="Google" id="ProtNLM"/>
    </source>
</evidence>